<evidence type="ECO:0000313" key="2">
    <source>
        <dbReference type="Proteomes" id="UP000256297"/>
    </source>
</evidence>
<dbReference type="AlphaFoldDB" id="A0A976A0H0"/>
<gene>
    <name evidence="1" type="ORF">CBM2589_B220181</name>
</gene>
<proteinExistence type="predicted"/>
<accession>A0A976A0H0</accession>
<protein>
    <submittedName>
        <fullName evidence="1">Uncharacterized protein</fullName>
    </submittedName>
</protein>
<dbReference type="Proteomes" id="UP000256297">
    <property type="component" value="Chromosome CBM2589_b"/>
</dbReference>
<reference evidence="1 2" key="1">
    <citation type="submission" date="2018-01" db="EMBL/GenBank/DDBJ databases">
        <authorList>
            <person name="Clerissi C."/>
        </authorList>
    </citation>
    <scope>NUCLEOTIDE SEQUENCE [LARGE SCALE GENOMIC DNA]</scope>
    <source>
        <strain evidence="1">Cupriavidus taiwanensis STM 3521</strain>
    </source>
</reference>
<organism evidence="1 2">
    <name type="scientific">Cupriavidus taiwanensis</name>
    <dbReference type="NCBI Taxonomy" id="164546"/>
    <lineage>
        <taxon>Bacteria</taxon>
        <taxon>Pseudomonadati</taxon>
        <taxon>Pseudomonadota</taxon>
        <taxon>Betaproteobacteria</taxon>
        <taxon>Burkholderiales</taxon>
        <taxon>Burkholderiaceae</taxon>
        <taxon>Cupriavidus</taxon>
    </lineage>
</organism>
<sequence length="94" mass="10253">MWQEPDGARCYRCHESAAAAPGFSAGEATCLARPSAEPSAPIDLGKPVAGLLNPPPFPQIAELRVRVRIKPWLHGLRMSHNAKRAPSWSAKSRR</sequence>
<evidence type="ECO:0000313" key="1">
    <source>
        <dbReference type="EMBL" id="SOY49301.1"/>
    </source>
</evidence>
<comment type="caution">
    <text evidence="1">The sequence shown here is derived from an EMBL/GenBank/DDBJ whole genome shotgun (WGS) entry which is preliminary data.</text>
</comment>
<dbReference type="EMBL" id="OFSP01000015">
    <property type="protein sequence ID" value="SOY49301.1"/>
    <property type="molecule type" value="Genomic_DNA"/>
</dbReference>
<name>A0A976A0H0_9BURK</name>